<dbReference type="Proteomes" id="UP000765509">
    <property type="component" value="Unassembled WGS sequence"/>
</dbReference>
<feature type="compositionally biased region" description="Polar residues" evidence="1">
    <location>
        <begin position="1886"/>
        <end position="1901"/>
    </location>
</feature>
<feature type="compositionally biased region" description="Polar residues" evidence="1">
    <location>
        <begin position="835"/>
        <end position="852"/>
    </location>
</feature>
<feature type="region of interest" description="Disordered" evidence="1">
    <location>
        <begin position="1372"/>
        <end position="1498"/>
    </location>
</feature>
<keyword evidence="3" id="KW-1185">Reference proteome</keyword>
<feature type="compositionally biased region" description="Low complexity" evidence="1">
    <location>
        <begin position="2025"/>
        <end position="2049"/>
    </location>
</feature>
<feature type="region of interest" description="Disordered" evidence="1">
    <location>
        <begin position="1844"/>
        <end position="1871"/>
    </location>
</feature>
<feature type="compositionally biased region" description="Polar residues" evidence="1">
    <location>
        <begin position="493"/>
        <end position="510"/>
    </location>
</feature>
<feature type="compositionally biased region" description="Polar residues" evidence="1">
    <location>
        <begin position="106"/>
        <end position="137"/>
    </location>
</feature>
<feature type="region of interest" description="Disordered" evidence="1">
    <location>
        <begin position="1159"/>
        <end position="1221"/>
    </location>
</feature>
<feature type="compositionally biased region" description="Polar residues" evidence="1">
    <location>
        <begin position="786"/>
        <end position="796"/>
    </location>
</feature>
<sequence length="2160" mass="229853">MPTQIIVPTDESQNLIDNPKQKKSKQRSNHKSKHKGSVPDEDSAPKSNPSQPEKQLKSSQSIPSMPITLPQAELRSETEKAHMDGAPSTQTTSKKKKHKESIKNTLTDTTLSGGNLTKTLASPTKATKSIPEPSQNLIPSNKSLSSNSIQTSISTQTQNKADKQENHVRKKIRPTTPSKLSTLSSLEPELSTTLTKTKNLTSNTISITSPSSHIPHRLASPPALAPNRPASPPALAPNRPASPSALASTSSNFQSSSGTISATGKKGRKSISALAITPDPTLTSSVSKTFDQPSKPQNLNENSPHTLPNPLKKSRKSISALALNSTPTRTTPILKTTEQPPIPLPTSSQHPEKNFSSSIPVSTKKRSKSISGLFSTKNLAPTSCISKASEQICEASSSSNGSLAQKTALNWAPFETTLSLSTADILAKYAPPNAVISKEPKKVKKPLSSSSTKTFQEVLPLADTSLTALSTSILSVDRQSKSSDAQPKLKEGQSLQQLPSPVLKASSSTIKKSHENEKQNSQLARKPTATELSSSTSAATDVPAASSTGMFTVMPSTDLQTKTSSGKSKSKAGRKSQQLASQVLQDSPSTIKKSHENEKQSSQIAKTLTTAELSSSIPPAPDVPDVSSTAISTSVPSANRQTQSASGKPKSKAVRKSQQLASQVLQDSPSTIRQSHENEKQSSQIAKTLTTAELSSSIPPAPDVPDVSSTAASTSVPSANRQPKSSNSKPKSKATRKSQELTSQVSQDSPSVSSQIAKTLTATDLSSSISPALDVLDASSAAISTPMASANRQPKSSIDKSNSKGCQKSQQLTSQVLQDSSSTIKKKHENKRQNNEIGTTFNTPELGSSITPVSVPDASSTAMSTSMPSANRQTKSSNGKSKLKAAPKSQQLTSQALQDSPKTAERGHSSERQNNGIATVLNTTESGSSIAPAPDVPDLSSIAISTSMPSANRQAKSVNDKPSSMRKSNPNGKLNNQIPITPNVTESGLSILPASNVLKEANIMAGSSAQAEAQTADQPNPRTDVSALNKSTRSAESSISSNSPKAAFPTHQTVGISNLVPHVESTAPSKKSRRVSRSSKEKASGKEAQVSNHEPSKKTNSLLLVSTEPVTNSNLASATITSTPVLTTQNTLNKLPPVHKSSSILNSLSLMDTQELLSQSSLSDPGTGVWQELSATNSKPKTRSNLQPEQKVGKSRVSSSTQLEDETLTNQSRNTSNLKDIDHTALENTANEFRSVNNSLKVKRKLQSSTDSHAIKSTRTLDKHQTTNAPTPHPVSESIAQPGLESTETEWSCENRRSQIPGNTEHTSENNELKRASASNSSPRKRQRRKPKTQVPFQTINNKEVCLEPQNAASSANMELCASVPVPNSKRFGTKQPAAATNDVTESHSIQGSHSQLSINVENSNPTKNTRKKSNISNVNQTFLKRKHNHTSSISVKQPMLGTNPANSSAENSTVDRPLKKVKISNSALSGLSGSSHRAGAHSSPARPNSLQKQPITQRSLVDNEEVALEHSSSLFSQEKSCQRSPNKETTAVISSNKATDKNQSIDLTRNSDNPSELFGKWELSISPSDHVSAPVLARMQQFIDEALRAGFAKPVDVPLQPQDKPFARGTNIDVPMNYKANVANALEPIGSTGNTTPSANSNIASQSIINGPNHPISQLSASHAKSKGKVAKPQVRKQDKGKVEFDDKACNQNSGTKVAQVSLALNKKPNDTMLKSSLAGKQPESQTSESSTEESDSEPWSSKAVPSLHYSRPLSSPEESSEESLFDDTSRPYKVLMSDSATEPPLPVKGQMARKSIEKSANKNASMRHDAALASVSDVSSSAESNDLDDTVMMALELGRKEGYGPQSDSINMAKCPQHKSPVRETAGPPQEVAVSLTVSEVNTLSSDADMSQNSSTTNEFKLKSQDGVQKLAKLGRSRTRGPLNLNSVKSLEPTVADERFPILPSCDASNSISSSDSSTSKPSPAGVDNRRGDSLSTSDSSEDDTETCDDDRPPPSAQRLPKPDSKAKSAVEQKKDLSAFADPPSTSQGSLLPTSQSSSSQIQARRLLTTRRKTLDAFKPVDFSSSHAPSAMNSISNHFATHDHSEPEQDSSSDEESHLSDADHDQLIKSSLGLPAHKLAGIKSGSKPSKPRKSAVELLAKEEAKIINSKKSIGVNLN</sequence>
<feature type="region of interest" description="Disordered" evidence="1">
    <location>
        <begin position="1008"/>
        <end position="1101"/>
    </location>
</feature>
<accession>A0A9Q3GE42</accession>
<feature type="region of interest" description="Disordered" evidence="1">
    <location>
        <begin position="946"/>
        <end position="981"/>
    </location>
</feature>
<feature type="region of interest" description="Disordered" evidence="1">
    <location>
        <begin position="476"/>
        <end position="753"/>
    </location>
</feature>
<feature type="compositionally biased region" description="Low complexity" evidence="1">
    <location>
        <begin position="1947"/>
        <end position="1965"/>
    </location>
</feature>
<feature type="compositionally biased region" description="Polar residues" evidence="1">
    <location>
        <begin position="1196"/>
        <end position="1218"/>
    </location>
</feature>
<feature type="compositionally biased region" description="Polar residues" evidence="1">
    <location>
        <begin position="803"/>
        <end position="823"/>
    </location>
</feature>
<feature type="compositionally biased region" description="Basic and acidic residues" evidence="1">
    <location>
        <begin position="1677"/>
        <end position="1690"/>
    </location>
</feature>
<feature type="compositionally biased region" description="Polar residues" evidence="1">
    <location>
        <begin position="656"/>
        <end position="673"/>
    </location>
</feature>
<evidence type="ECO:0000313" key="3">
    <source>
        <dbReference type="Proteomes" id="UP000765509"/>
    </source>
</evidence>
<feature type="compositionally biased region" description="Basic and acidic residues" evidence="1">
    <location>
        <begin position="902"/>
        <end position="911"/>
    </location>
</feature>
<feature type="region of interest" description="Disordered" evidence="1">
    <location>
        <begin position="1512"/>
        <end position="1552"/>
    </location>
</feature>
<feature type="compositionally biased region" description="Polar residues" evidence="1">
    <location>
        <begin position="681"/>
        <end position="698"/>
    </location>
</feature>
<dbReference type="EMBL" id="AVOT02000608">
    <property type="protein sequence ID" value="MBW0463676.1"/>
    <property type="molecule type" value="Genomic_DNA"/>
</dbReference>
<feature type="compositionally biased region" description="Low complexity" evidence="1">
    <location>
        <begin position="529"/>
        <end position="540"/>
    </location>
</feature>
<dbReference type="OrthoDB" id="2510806at2759"/>
<feature type="compositionally biased region" description="Low complexity" evidence="1">
    <location>
        <begin position="858"/>
        <end position="870"/>
    </location>
</feature>
<feature type="compositionally biased region" description="Polar residues" evidence="1">
    <location>
        <begin position="280"/>
        <end position="306"/>
    </location>
</feature>
<feature type="compositionally biased region" description="Polar residues" evidence="1">
    <location>
        <begin position="1486"/>
        <end position="1498"/>
    </location>
</feature>
<feature type="compositionally biased region" description="Polar residues" evidence="1">
    <location>
        <begin position="45"/>
        <end position="63"/>
    </location>
</feature>
<feature type="compositionally biased region" description="Polar residues" evidence="1">
    <location>
        <begin position="1008"/>
        <end position="1056"/>
    </location>
</feature>
<feature type="compositionally biased region" description="Low complexity" evidence="1">
    <location>
        <begin position="1639"/>
        <end position="1651"/>
    </location>
</feature>
<feature type="compositionally biased region" description="Polar residues" evidence="1">
    <location>
        <begin position="1247"/>
        <end position="1258"/>
    </location>
</feature>
<feature type="compositionally biased region" description="Basic and acidic residues" evidence="1">
    <location>
        <begin position="2097"/>
        <end position="2109"/>
    </location>
</feature>
<feature type="compositionally biased region" description="Basic and acidic residues" evidence="1">
    <location>
        <begin position="1796"/>
        <end position="1810"/>
    </location>
</feature>
<feature type="compositionally biased region" description="Polar residues" evidence="1">
    <location>
        <begin position="871"/>
        <end position="880"/>
    </location>
</feature>
<organism evidence="2 3">
    <name type="scientific">Austropuccinia psidii MF-1</name>
    <dbReference type="NCBI Taxonomy" id="1389203"/>
    <lineage>
        <taxon>Eukaryota</taxon>
        <taxon>Fungi</taxon>
        <taxon>Dikarya</taxon>
        <taxon>Basidiomycota</taxon>
        <taxon>Pucciniomycotina</taxon>
        <taxon>Pucciniomycetes</taxon>
        <taxon>Pucciniales</taxon>
        <taxon>Sphaerophragmiaceae</taxon>
        <taxon>Austropuccinia</taxon>
    </lineage>
</organism>
<gene>
    <name evidence="2" type="ORF">O181_003391</name>
</gene>
<feature type="compositionally biased region" description="Polar residues" evidence="1">
    <location>
        <begin position="1382"/>
        <end position="1408"/>
    </location>
</feature>
<feature type="compositionally biased region" description="Basic and acidic residues" evidence="1">
    <location>
        <begin position="2003"/>
        <end position="2019"/>
    </location>
</feature>
<feature type="region of interest" description="Disordered" evidence="1">
    <location>
        <begin position="1632"/>
        <end position="1690"/>
    </location>
</feature>
<feature type="compositionally biased region" description="Basic residues" evidence="1">
    <location>
        <begin position="21"/>
        <end position="36"/>
    </location>
</feature>
<feature type="compositionally biased region" description="Low complexity" evidence="1">
    <location>
        <begin position="326"/>
        <end position="337"/>
    </location>
</feature>
<feature type="compositionally biased region" description="Polar residues" evidence="1">
    <location>
        <begin position="545"/>
        <end position="560"/>
    </location>
</feature>
<feature type="compositionally biased region" description="Polar residues" evidence="1">
    <location>
        <begin position="626"/>
        <end position="646"/>
    </location>
</feature>
<feature type="compositionally biased region" description="Polar residues" evidence="1">
    <location>
        <begin position="577"/>
        <end position="591"/>
    </location>
</feature>
<evidence type="ECO:0000313" key="2">
    <source>
        <dbReference type="EMBL" id="MBW0463676.1"/>
    </source>
</evidence>
<feature type="compositionally biased region" description="Polar residues" evidence="1">
    <location>
        <begin position="1089"/>
        <end position="1101"/>
    </location>
</feature>
<feature type="region of interest" description="Disordered" evidence="1">
    <location>
        <begin position="786"/>
        <end position="915"/>
    </location>
</feature>
<feature type="region of interest" description="Disordered" evidence="1">
    <location>
        <begin position="1886"/>
        <end position="2115"/>
    </location>
</feature>
<name>A0A9Q3GE42_9BASI</name>
<feature type="compositionally biased region" description="Polar residues" evidence="1">
    <location>
        <begin position="345"/>
        <end position="361"/>
    </location>
</feature>
<feature type="compositionally biased region" description="Polar residues" evidence="1">
    <location>
        <begin position="1173"/>
        <end position="1188"/>
    </location>
</feature>
<feature type="compositionally biased region" description="Basic and acidic residues" evidence="1">
    <location>
        <begin position="74"/>
        <end position="83"/>
    </location>
</feature>
<feature type="compositionally biased region" description="Low complexity" evidence="1">
    <location>
        <begin position="241"/>
        <end position="261"/>
    </location>
</feature>
<feature type="compositionally biased region" description="Polar residues" evidence="1">
    <location>
        <begin position="1284"/>
        <end position="1305"/>
    </location>
</feature>
<feature type="region of interest" description="Disordered" evidence="1">
    <location>
        <begin position="1242"/>
        <end position="1337"/>
    </location>
</feature>
<feature type="compositionally biased region" description="Polar residues" evidence="1">
    <location>
        <begin position="600"/>
        <end position="617"/>
    </location>
</feature>
<feature type="compositionally biased region" description="Acidic residues" evidence="1">
    <location>
        <begin position="1982"/>
        <end position="1991"/>
    </location>
</feature>
<comment type="caution">
    <text evidence="2">The sequence shown here is derived from an EMBL/GenBank/DDBJ whole genome shotgun (WGS) entry which is preliminary data.</text>
</comment>
<protein>
    <submittedName>
        <fullName evidence="2">Uncharacterized protein</fullName>
    </submittedName>
</protein>
<feature type="compositionally biased region" description="Low complexity" evidence="1">
    <location>
        <begin position="138"/>
        <end position="159"/>
    </location>
</feature>
<feature type="compositionally biased region" description="Polar residues" evidence="1">
    <location>
        <begin position="1444"/>
        <end position="1455"/>
    </location>
</feature>
<feature type="compositionally biased region" description="Low complexity" evidence="1">
    <location>
        <begin position="174"/>
        <end position="213"/>
    </location>
</feature>
<feature type="region of interest" description="Disordered" evidence="1">
    <location>
        <begin position="1714"/>
        <end position="1810"/>
    </location>
</feature>
<feature type="compositionally biased region" description="Low complexity" evidence="1">
    <location>
        <begin position="704"/>
        <end position="729"/>
    </location>
</feature>
<feature type="region of interest" description="Disordered" evidence="1">
    <location>
        <begin position="1"/>
        <end position="363"/>
    </location>
</feature>
<evidence type="ECO:0000256" key="1">
    <source>
        <dbReference type="SAM" id="MobiDB-lite"/>
    </source>
</evidence>
<reference evidence="2" key="1">
    <citation type="submission" date="2021-03" db="EMBL/GenBank/DDBJ databases">
        <title>Draft genome sequence of rust myrtle Austropuccinia psidii MF-1, a brazilian biotype.</title>
        <authorList>
            <person name="Quecine M.C."/>
            <person name="Pachon D.M.R."/>
            <person name="Bonatelli M.L."/>
            <person name="Correr F.H."/>
            <person name="Franceschini L.M."/>
            <person name="Leite T.F."/>
            <person name="Margarido G.R.A."/>
            <person name="Almeida C.A."/>
            <person name="Ferrarezi J.A."/>
            <person name="Labate C.A."/>
        </authorList>
    </citation>
    <scope>NUCLEOTIDE SEQUENCE</scope>
    <source>
        <strain evidence="2">MF-1</strain>
    </source>
</reference>
<feature type="compositionally biased region" description="Low complexity" evidence="1">
    <location>
        <begin position="743"/>
        <end position="753"/>
    </location>
</feature>
<feature type="compositionally biased region" description="Basic residues" evidence="1">
    <location>
        <begin position="1323"/>
        <end position="1332"/>
    </location>
</feature>
<feature type="compositionally biased region" description="Low complexity" evidence="1">
    <location>
        <begin position="1465"/>
        <end position="1484"/>
    </location>
</feature>
<proteinExistence type="predicted"/>
<feature type="compositionally biased region" description="Polar residues" evidence="1">
    <location>
        <begin position="2065"/>
        <end position="2081"/>
    </location>
</feature>
<feature type="compositionally biased region" description="Polar residues" evidence="1">
    <location>
        <begin position="888"/>
        <end position="901"/>
    </location>
</feature>
<feature type="compositionally biased region" description="Basic and acidic residues" evidence="1">
    <location>
        <begin position="1306"/>
        <end position="1315"/>
    </location>
</feature>